<gene>
    <name evidence="4" type="ORF">BD410DRAFT_720589</name>
</gene>
<evidence type="ECO:0000256" key="1">
    <source>
        <dbReference type="ARBA" id="ARBA00022630"/>
    </source>
</evidence>
<dbReference type="AlphaFoldDB" id="A0A4Y7Q9P3"/>
<name>A0A4Y7Q9P3_9AGAM</name>
<dbReference type="PANTHER" id="PTHR32332:SF31">
    <property type="entry name" value="2-NITROPROPANE DIOXYGENASE FAMILY, PUTATIVE (AFU_ORTHOLOGUE AFUA_2G09850)-RELATED"/>
    <property type="match status" value="1"/>
</dbReference>
<keyword evidence="3" id="KW-0560">Oxidoreductase</keyword>
<dbReference type="GO" id="GO:0018580">
    <property type="term" value="F:nitronate monooxygenase activity"/>
    <property type="evidence" value="ECO:0007669"/>
    <property type="project" value="InterPro"/>
</dbReference>
<dbReference type="CDD" id="cd04730">
    <property type="entry name" value="NPD_like"/>
    <property type="match status" value="1"/>
</dbReference>
<evidence type="ECO:0000256" key="2">
    <source>
        <dbReference type="ARBA" id="ARBA00022643"/>
    </source>
</evidence>
<keyword evidence="1" id="KW-0285">Flavoprotein</keyword>
<evidence type="ECO:0000313" key="4">
    <source>
        <dbReference type="EMBL" id="TDL23579.1"/>
    </source>
</evidence>
<reference evidence="4 5" key="1">
    <citation type="submission" date="2018-06" db="EMBL/GenBank/DDBJ databases">
        <title>A transcriptomic atlas of mushroom development highlights an independent origin of complex multicellularity.</title>
        <authorList>
            <consortium name="DOE Joint Genome Institute"/>
            <person name="Krizsan K."/>
            <person name="Almasi E."/>
            <person name="Merenyi Z."/>
            <person name="Sahu N."/>
            <person name="Viragh M."/>
            <person name="Koszo T."/>
            <person name="Mondo S."/>
            <person name="Kiss B."/>
            <person name="Balint B."/>
            <person name="Kues U."/>
            <person name="Barry K."/>
            <person name="Hegedus J.C."/>
            <person name="Henrissat B."/>
            <person name="Johnson J."/>
            <person name="Lipzen A."/>
            <person name="Ohm R."/>
            <person name="Nagy I."/>
            <person name="Pangilinan J."/>
            <person name="Yan J."/>
            <person name="Xiong Y."/>
            <person name="Grigoriev I.V."/>
            <person name="Hibbett D.S."/>
            <person name="Nagy L.G."/>
        </authorList>
    </citation>
    <scope>NUCLEOTIDE SEQUENCE [LARGE SCALE GENOMIC DNA]</scope>
    <source>
        <strain evidence="4 5">SZMC22713</strain>
    </source>
</reference>
<accession>A0A4Y7Q9P3</accession>
<dbReference type="PANTHER" id="PTHR32332">
    <property type="entry name" value="2-NITROPROPANE DIOXYGENASE"/>
    <property type="match status" value="1"/>
</dbReference>
<sequence length="350" mass="37193">MATISTPLTELFKIQHPILLAGMNVAAGPELAAAVTNAGGLGVIGGVGYTPKVLRQQIREIKKSLNDPNAPFGVDLLIPQVGGNARKTNYDYTKGQLPQLIDVIIEEKASLFVCAIGVPPKEAVEKLHKAGIPIMNMVGHPKHVPRALAAGVDLICAQAGEGGGHTGDIPASILIPACVDAVKGHKSPLTGGPVYVVGAGAVYDGRGLAANLMWGAQGVWVGTRFVASAEAGAPKAHKESIISAGYEDAIRTLIYTGRPLRVRRTPYVEDWENNRQAEIKDLTSRGIIPHEHELQKHPEKSLEGRSWLIGRVAAQIHDVPPAKVIVDNMVHDAVKQLQWGASLTTSKSKL</sequence>
<dbReference type="InterPro" id="IPR013785">
    <property type="entry name" value="Aldolase_TIM"/>
</dbReference>
<dbReference type="Pfam" id="PF03060">
    <property type="entry name" value="NMO"/>
    <property type="match status" value="1"/>
</dbReference>
<keyword evidence="2" id="KW-0288">FMN</keyword>
<evidence type="ECO:0000313" key="5">
    <source>
        <dbReference type="Proteomes" id="UP000294933"/>
    </source>
</evidence>
<evidence type="ECO:0000256" key="3">
    <source>
        <dbReference type="ARBA" id="ARBA00023002"/>
    </source>
</evidence>
<dbReference type="EMBL" id="ML170169">
    <property type="protein sequence ID" value="TDL23579.1"/>
    <property type="molecule type" value="Genomic_DNA"/>
</dbReference>
<dbReference type="GO" id="GO:0051213">
    <property type="term" value="F:dioxygenase activity"/>
    <property type="evidence" value="ECO:0007669"/>
    <property type="project" value="UniProtKB-KW"/>
</dbReference>
<dbReference type="Proteomes" id="UP000294933">
    <property type="component" value="Unassembled WGS sequence"/>
</dbReference>
<dbReference type="OrthoDB" id="10265891at2759"/>
<keyword evidence="4" id="KW-0223">Dioxygenase</keyword>
<proteinExistence type="predicted"/>
<dbReference type="VEuPathDB" id="FungiDB:BD410DRAFT_720589"/>
<dbReference type="SUPFAM" id="SSF51412">
    <property type="entry name" value="Inosine monophosphate dehydrogenase (IMPDH)"/>
    <property type="match status" value="1"/>
</dbReference>
<keyword evidence="5" id="KW-1185">Reference proteome</keyword>
<protein>
    <submittedName>
        <fullName evidence="4">2-nitropropane dioxygenase</fullName>
    </submittedName>
</protein>
<dbReference type="Gene3D" id="3.20.20.70">
    <property type="entry name" value="Aldolase class I"/>
    <property type="match status" value="1"/>
</dbReference>
<organism evidence="4 5">
    <name type="scientific">Rickenella mellea</name>
    <dbReference type="NCBI Taxonomy" id="50990"/>
    <lineage>
        <taxon>Eukaryota</taxon>
        <taxon>Fungi</taxon>
        <taxon>Dikarya</taxon>
        <taxon>Basidiomycota</taxon>
        <taxon>Agaricomycotina</taxon>
        <taxon>Agaricomycetes</taxon>
        <taxon>Hymenochaetales</taxon>
        <taxon>Rickenellaceae</taxon>
        <taxon>Rickenella</taxon>
    </lineage>
</organism>
<dbReference type="STRING" id="50990.A0A4Y7Q9P3"/>
<dbReference type="InterPro" id="IPR004136">
    <property type="entry name" value="NMO"/>
</dbReference>